<dbReference type="AlphaFoldDB" id="A0A9P6FZ78"/>
<name>A0A9P6FZ78_9FUNG</name>
<evidence type="ECO:0000313" key="2">
    <source>
        <dbReference type="Proteomes" id="UP000780801"/>
    </source>
</evidence>
<evidence type="ECO:0000313" key="1">
    <source>
        <dbReference type="EMBL" id="KAF9584144.1"/>
    </source>
</evidence>
<proteinExistence type="predicted"/>
<organism evidence="1 2">
    <name type="scientific">Lunasporangiospora selenospora</name>
    <dbReference type="NCBI Taxonomy" id="979761"/>
    <lineage>
        <taxon>Eukaryota</taxon>
        <taxon>Fungi</taxon>
        <taxon>Fungi incertae sedis</taxon>
        <taxon>Mucoromycota</taxon>
        <taxon>Mortierellomycotina</taxon>
        <taxon>Mortierellomycetes</taxon>
        <taxon>Mortierellales</taxon>
        <taxon>Mortierellaceae</taxon>
        <taxon>Lunasporangiospora</taxon>
    </lineage>
</organism>
<dbReference type="OrthoDB" id="2442429at2759"/>
<keyword evidence="2" id="KW-1185">Reference proteome</keyword>
<comment type="caution">
    <text evidence="1">The sequence shown here is derived from an EMBL/GenBank/DDBJ whole genome shotgun (WGS) entry which is preliminary data.</text>
</comment>
<protein>
    <submittedName>
        <fullName evidence="1">Uncharacterized protein</fullName>
    </submittedName>
</protein>
<gene>
    <name evidence="1" type="ORF">BGW38_007437</name>
</gene>
<dbReference type="Proteomes" id="UP000780801">
    <property type="component" value="Unassembled WGS sequence"/>
</dbReference>
<sequence>MPLFDIRRIHEDAIAGTSRTPNNSQRLALSTPAATNMEGAEKLLATILSFYRETRINPTSPSYASLMIERIETFARPITSVKSPAVEIIAQGDIELERLAAHCALTAPKVAKVGSAISMPHLLIYALVNILRPLQAFREAIEVSQSKEKLNRDLLRSIASSTIIDMIGENSLPNYARTSIMHFVFDQADFMLHHLESRVQLMEKIGQLQRNSPYNDIEFKSAVSRLSAKLGLKKTGTPAEQIKTRSYWYLDQVVSDPVRYSNQKEILSFMDLTQWAQALDYDLILRMYRGHFPYQILMFLEAAQESGIQIHLGSQSPFEDILCDSSPDSCGSVPLVLHQVLQEVFGGSMAATRDSIDSIVDYLLDDDPRSNIRRLDAGIVKAAGKMMQAAKLHLDLDDREKALDSLKQMLGFVKTIELYSTIAPRHFLPRLTWANSILLRVTASLLDKAHTKKDDKAFKTLIEVLQEIKAVCLDVWLACLNHRREPRNRSCHVSQVTPKEEMVSEDIALNFSLYNDPELCLALFTVLFPAQELSTWTTTDPPETDQGNSLYPSAITSWAGIFLLKLFSGTLALLERANHEGDATTTILPMMLAMTEKLSFQIPAPIVVQHGQGLLRTLANIADMERSSSVATLLASKDLQPLETTQHSFAILESRICALHS</sequence>
<dbReference type="EMBL" id="JAABOA010000491">
    <property type="protein sequence ID" value="KAF9584144.1"/>
    <property type="molecule type" value="Genomic_DNA"/>
</dbReference>
<accession>A0A9P6FZ78</accession>
<reference evidence="1" key="1">
    <citation type="journal article" date="2020" name="Fungal Divers.">
        <title>Resolving the Mortierellaceae phylogeny through synthesis of multi-gene phylogenetics and phylogenomics.</title>
        <authorList>
            <person name="Vandepol N."/>
            <person name="Liber J."/>
            <person name="Desiro A."/>
            <person name="Na H."/>
            <person name="Kennedy M."/>
            <person name="Barry K."/>
            <person name="Grigoriev I.V."/>
            <person name="Miller A.N."/>
            <person name="O'Donnell K."/>
            <person name="Stajich J.E."/>
            <person name="Bonito G."/>
        </authorList>
    </citation>
    <scope>NUCLEOTIDE SEQUENCE</scope>
    <source>
        <strain evidence="1">KOD1015</strain>
    </source>
</reference>